<dbReference type="RefSeq" id="WP_208816228.1">
    <property type="nucleotide sequence ID" value="NZ_WVUH01000280.1"/>
</dbReference>
<feature type="transmembrane region" description="Helical" evidence="1">
    <location>
        <begin position="277"/>
        <end position="299"/>
    </location>
</feature>
<gene>
    <name evidence="2" type="ORF">GSF22_25160</name>
</gene>
<dbReference type="EMBL" id="WVUH01000280">
    <property type="protein sequence ID" value="MBO4209258.1"/>
    <property type="molecule type" value="Genomic_DNA"/>
</dbReference>
<accession>A0ABS3VXM7</accession>
<comment type="caution">
    <text evidence="2">The sequence shown here is derived from an EMBL/GenBank/DDBJ whole genome shotgun (WGS) entry which is preliminary data.</text>
</comment>
<evidence type="ECO:0000313" key="2">
    <source>
        <dbReference type="EMBL" id="MBO4209258.1"/>
    </source>
</evidence>
<evidence type="ECO:0000256" key="1">
    <source>
        <dbReference type="SAM" id="Phobius"/>
    </source>
</evidence>
<protein>
    <submittedName>
        <fullName evidence="2">Uncharacterized protein</fullName>
    </submittedName>
</protein>
<feature type="transmembrane region" description="Helical" evidence="1">
    <location>
        <begin position="235"/>
        <end position="256"/>
    </location>
</feature>
<keyword evidence="3" id="KW-1185">Reference proteome</keyword>
<feature type="transmembrane region" description="Helical" evidence="1">
    <location>
        <begin position="57"/>
        <end position="78"/>
    </location>
</feature>
<proteinExistence type="predicted"/>
<feature type="transmembrane region" description="Helical" evidence="1">
    <location>
        <begin position="138"/>
        <end position="157"/>
    </location>
</feature>
<reference evidence="2 3" key="1">
    <citation type="submission" date="2019-12" db="EMBL/GenBank/DDBJ databases">
        <title>Whole genome sequencing of endophytic Actinobacterium Micromonospora sp. MPMI6T.</title>
        <authorList>
            <person name="Evv R."/>
            <person name="Podile A.R."/>
        </authorList>
    </citation>
    <scope>NUCLEOTIDE SEQUENCE [LARGE SCALE GENOMIC DNA]</scope>
    <source>
        <strain evidence="2 3">MPMI6</strain>
    </source>
</reference>
<feature type="transmembrane region" description="Helical" evidence="1">
    <location>
        <begin position="90"/>
        <end position="118"/>
    </location>
</feature>
<sequence>MTTHLHPHHRPGYAAAGWAGLYGVLALLWTLTGDGYPFGPNDPGGQLSLLRPVPADVGAPVLAGLALVTSVVMLAMAGPHAVRLSGVPRLLLLGYGWLVAAALLIVAPDGQVLAVAGYAPMLILSLPFGGLPVDYATVFTWSLLNKMLAVAGGLLVARTVLGWQRRTADRCVACGRGGPVSWTAPDRAARWGRWATWVAAAVPLVYALSRLAWLAGVPLGISADLLRELRDSGGVWAGAGLAAFAVVGAVLTLGLVRPWGERFPRWLPGLAGRPVPANLAVVPATLVAVAVGAASLGFLANPELARLIGAGDGAVAPMLLWPLWSVALAVAAYAYHLRRRGTCPRCKER</sequence>
<feature type="transmembrane region" description="Helical" evidence="1">
    <location>
        <begin position="12"/>
        <end position="31"/>
    </location>
</feature>
<feature type="transmembrane region" description="Helical" evidence="1">
    <location>
        <begin position="319"/>
        <end position="337"/>
    </location>
</feature>
<keyword evidence="1" id="KW-1133">Transmembrane helix</keyword>
<keyword evidence="1" id="KW-0472">Membrane</keyword>
<dbReference type="Proteomes" id="UP000823521">
    <property type="component" value="Unassembled WGS sequence"/>
</dbReference>
<keyword evidence="1" id="KW-0812">Transmembrane</keyword>
<feature type="transmembrane region" description="Helical" evidence="1">
    <location>
        <begin position="194"/>
        <end position="215"/>
    </location>
</feature>
<organism evidence="2 3">
    <name type="scientific">Micromonospora echinofusca</name>
    <dbReference type="NCBI Taxonomy" id="47858"/>
    <lineage>
        <taxon>Bacteria</taxon>
        <taxon>Bacillati</taxon>
        <taxon>Actinomycetota</taxon>
        <taxon>Actinomycetes</taxon>
        <taxon>Micromonosporales</taxon>
        <taxon>Micromonosporaceae</taxon>
        <taxon>Micromonospora</taxon>
    </lineage>
</organism>
<evidence type="ECO:0000313" key="3">
    <source>
        <dbReference type="Proteomes" id="UP000823521"/>
    </source>
</evidence>
<name>A0ABS3VXM7_MICEH</name>